<keyword evidence="1" id="KW-0472">Membrane</keyword>
<dbReference type="InterPro" id="IPR036691">
    <property type="entry name" value="Endo/exonu/phosph_ase_sf"/>
</dbReference>
<name>A0A7J6WH55_THATH</name>
<keyword evidence="3" id="KW-1185">Reference proteome</keyword>
<accession>A0A7J6WH55</accession>
<dbReference type="Gene3D" id="3.60.10.10">
    <property type="entry name" value="Endonuclease/exonuclease/phosphatase"/>
    <property type="match status" value="1"/>
</dbReference>
<evidence type="ECO:0000313" key="3">
    <source>
        <dbReference type="Proteomes" id="UP000554482"/>
    </source>
</evidence>
<feature type="transmembrane region" description="Helical" evidence="1">
    <location>
        <begin position="116"/>
        <end position="137"/>
    </location>
</feature>
<dbReference type="Proteomes" id="UP000554482">
    <property type="component" value="Unassembled WGS sequence"/>
</dbReference>
<keyword evidence="1" id="KW-0812">Transmembrane</keyword>
<dbReference type="PANTHER" id="PTHR33710">
    <property type="entry name" value="BNAC02G09200D PROTEIN"/>
    <property type="match status" value="1"/>
</dbReference>
<evidence type="ECO:0000256" key="1">
    <source>
        <dbReference type="SAM" id="Phobius"/>
    </source>
</evidence>
<dbReference type="AlphaFoldDB" id="A0A7J6WH55"/>
<evidence type="ECO:0000313" key="2">
    <source>
        <dbReference type="EMBL" id="KAF5196247.1"/>
    </source>
</evidence>
<organism evidence="2 3">
    <name type="scientific">Thalictrum thalictroides</name>
    <name type="common">Rue-anemone</name>
    <name type="synonym">Anemone thalictroides</name>
    <dbReference type="NCBI Taxonomy" id="46969"/>
    <lineage>
        <taxon>Eukaryota</taxon>
        <taxon>Viridiplantae</taxon>
        <taxon>Streptophyta</taxon>
        <taxon>Embryophyta</taxon>
        <taxon>Tracheophyta</taxon>
        <taxon>Spermatophyta</taxon>
        <taxon>Magnoliopsida</taxon>
        <taxon>Ranunculales</taxon>
        <taxon>Ranunculaceae</taxon>
        <taxon>Thalictroideae</taxon>
        <taxon>Thalictrum</taxon>
    </lineage>
</organism>
<protein>
    <submittedName>
        <fullName evidence="2">Uncharacterized protein</fullName>
    </submittedName>
</protein>
<keyword evidence="1" id="KW-1133">Transmembrane helix</keyword>
<dbReference type="SUPFAM" id="SSF56219">
    <property type="entry name" value="DNase I-like"/>
    <property type="match status" value="1"/>
</dbReference>
<reference evidence="2 3" key="1">
    <citation type="submission" date="2020-06" db="EMBL/GenBank/DDBJ databases">
        <title>Transcriptomic and genomic resources for Thalictrum thalictroides and T. hernandezii: Facilitating candidate gene discovery in an emerging model plant lineage.</title>
        <authorList>
            <person name="Arias T."/>
            <person name="Riano-Pachon D.M."/>
            <person name="Di Stilio V.S."/>
        </authorList>
    </citation>
    <scope>NUCLEOTIDE SEQUENCE [LARGE SCALE GENOMIC DNA]</scope>
    <source>
        <strain evidence="3">cv. WT478/WT964</strain>
        <tissue evidence="2">Leaves</tissue>
    </source>
</reference>
<dbReference type="OrthoDB" id="1750912at2759"/>
<dbReference type="EMBL" id="JABWDY010016236">
    <property type="protein sequence ID" value="KAF5196247.1"/>
    <property type="molecule type" value="Genomic_DNA"/>
</dbReference>
<sequence length="193" mass="22115">MTAPEAVVTDNKSSFPSESNYIFKVVTSIGLHEGLVTKEMSDLDFEAMKHDGMTELVVCPLSTVTDFLSSKNFMILEQGILSHGVCKGDFNLTWLDFERTGDPTNSRVLPRFEDFISSYALMEFPLFGAIFTWLNYLSSSRLDRFFYSPEWNNKFWNVKEIAIAKYFSDQSRSTGLWLPYYGPSPFKFEPNVV</sequence>
<proteinExistence type="predicted"/>
<gene>
    <name evidence="2" type="ORF">FRX31_014166</name>
</gene>
<dbReference type="PANTHER" id="PTHR33710:SF71">
    <property type="entry name" value="ENDONUCLEASE_EXONUCLEASE_PHOSPHATASE DOMAIN-CONTAINING PROTEIN"/>
    <property type="match status" value="1"/>
</dbReference>
<comment type="caution">
    <text evidence="2">The sequence shown here is derived from an EMBL/GenBank/DDBJ whole genome shotgun (WGS) entry which is preliminary data.</text>
</comment>